<proteinExistence type="predicted"/>
<dbReference type="EMBL" id="JPRO01000015">
    <property type="protein sequence ID" value="KFF01679.1"/>
    <property type="molecule type" value="Genomic_DNA"/>
</dbReference>
<dbReference type="Proteomes" id="UP000028703">
    <property type="component" value="Unassembled WGS sequence"/>
</dbReference>
<dbReference type="OrthoDB" id="1228095at2"/>
<reference evidence="2 3" key="1">
    <citation type="submission" date="2014-07" db="EMBL/GenBank/DDBJ databases">
        <title>Genome of Chryseobacterium luteum DSM 18605.</title>
        <authorList>
            <person name="Stropko S.J."/>
            <person name="Pipes S.E."/>
            <person name="Newman J.D."/>
        </authorList>
    </citation>
    <scope>NUCLEOTIDE SEQUENCE [LARGE SCALE GENOMIC DNA]</scope>
    <source>
        <strain evidence="2 3">DSM 18605</strain>
    </source>
</reference>
<dbReference type="RefSeq" id="WP_034706561.1">
    <property type="nucleotide sequence ID" value="NZ_JPRO01000015.1"/>
</dbReference>
<evidence type="ECO:0000256" key="1">
    <source>
        <dbReference type="SAM" id="SignalP"/>
    </source>
</evidence>
<keyword evidence="1" id="KW-0732">Signal</keyword>
<protein>
    <recommendedName>
        <fullName evidence="4">Cell wall anchor protein</fullName>
    </recommendedName>
</protein>
<accession>A0A085ZB65</accession>
<sequence>MKKLLTSVAFIGATMAMAQVGINTEMPKASLDVMAEPANPAKTDGLIAPRLTGTQLRDKDALYTNATGQTGTIIYATTASPDAGVSGKKTININRAGYYYFDGSIWQMMRIEPWNDVATNEPATLNNQNIYQMGNVGIGTNAPGRPLEIVRESTGAVNSGIMLTEYVGNQGQYGSQFNLRSSRGSKAGPQALQPGDVIASYLFDYYSSTGFTNGDGSKIMSNYVGNGTNRRNDLRFFTTASTAAAEKMRLDPDGNLGIGTGSNAITNRLQVVGADAMSGIAAASFKNGSGATGSVEIGASSNNVYFDFKTGNTLRSNVAFVIADNRLVINGNDSAANQVVVNTGDQKGYFGVAEVNPKASLHVIKAKAADLTPVIIEGLPSFGSEALGLSSALPPGGLFKVGNALYVKP</sequence>
<dbReference type="AlphaFoldDB" id="A0A085ZB65"/>
<feature type="signal peptide" evidence="1">
    <location>
        <begin position="1"/>
        <end position="18"/>
    </location>
</feature>
<dbReference type="STRING" id="421531.IX38_16555"/>
<evidence type="ECO:0000313" key="2">
    <source>
        <dbReference type="EMBL" id="KFF01679.1"/>
    </source>
</evidence>
<name>A0A085ZB65_9FLAO</name>
<comment type="caution">
    <text evidence="2">The sequence shown here is derived from an EMBL/GenBank/DDBJ whole genome shotgun (WGS) entry which is preliminary data.</text>
</comment>
<feature type="chain" id="PRO_5001800879" description="Cell wall anchor protein" evidence="1">
    <location>
        <begin position="19"/>
        <end position="409"/>
    </location>
</feature>
<organism evidence="2 3">
    <name type="scientific">Chryseobacterium luteum</name>
    <dbReference type="NCBI Taxonomy" id="421531"/>
    <lineage>
        <taxon>Bacteria</taxon>
        <taxon>Pseudomonadati</taxon>
        <taxon>Bacteroidota</taxon>
        <taxon>Flavobacteriia</taxon>
        <taxon>Flavobacteriales</taxon>
        <taxon>Weeksellaceae</taxon>
        <taxon>Chryseobacterium group</taxon>
        <taxon>Chryseobacterium</taxon>
    </lineage>
</organism>
<evidence type="ECO:0000313" key="3">
    <source>
        <dbReference type="Proteomes" id="UP000028703"/>
    </source>
</evidence>
<gene>
    <name evidence="2" type="ORF">IX38_16555</name>
</gene>
<evidence type="ECO:0008006" key="4">
    <source>
        <dbReference type="Google" id="ProtNLM"/>
    </source>
</evidence>
<dbReference type="eggNOG" id="ENOG502Z9JP">
    <property type="taxonomic scope" value="Bacteria"/>
</dbReference>
<keyword evidence="3" id="KW-1185">Reference proteome</keyword>